<evidence type="ECO:0008006" key="4">
    <source>
        <dbReference type="Google" id="ProtNLM"/>
    </source>
</evidence>
<protein>
    <recommendedName>
        <fullName evidence="4">PH domain-containing protein</fullName>
    </recommendedName>
</protein>
<dbReference type="InterPro" id="IPR011993">
    <property type="entry name" value="PH-like_dom_sf"/>
</dbReference>
<evidence type="ECO:0000313" key="3">
    <source>
        <dbReference type="Proteomes" id="UP001178507"/>
    </source>
</evidence>
<feature type="compositionally biased region" description="Basic and acidic residues" evidence="1">
    <location>
        <begin position="177"/>
        <end position="188"/>
    </location>
</feature>
<sequence length="292" mass="32538">MAPPRPNPRLTLRGRLSAWLIKARTEGPKAKWFQSLGRRYFTIDFERKVFFYAHGESRNAQVSVCIPFSEILGAHLGHDRHKAKPGIFPFTVRSVGRTLRLEAEEQAEAFRWISMLNAAHRIGADADLVGCGSWLPSQELQVSSSNDWLPSHETHEAHEAQEVASAEKASESTADDDGQRSPESKASDLQDEQDTPSTTASPEPEAKRCLLPSDFGFEDDSECTEPCDHDDGEEPPDSEDSGCESGAVDWSRTTRDLLLLQRDKSTAQRMSQDLNLLRGTFRGSCGRRPILE</sequence>
<feature type="compositionally biased region" description="Acidic residues" evidence="1">
    <location>
        <begin position="216"/>
        <end position="242"/>
    </location>
</feature>
<dbReference type="AlphaFoldDB" id="A0AA36MXM3"/>
<keyword evidence="3" id="KW-1185">Reference proteome</keyword>
<comment type="caution">
    <text evidence="2">The sequence shown here is derived from an EMBL/GenBank/DDBJ whole genome shotgun (WGS) entry which is preliminary data.</text>
</comment>
<dbReference type="EMBL" id="CAUJNA010000906">
    <property type="protein sequence ID" value="CAJ1382473.1"/>
    <property type="molecule type" value="Genomic_DNA"/>
</dbReference>
<name>A0AA36MXM3_9DINO</name>
<feature type="compositionally biased region" description="Basic and acidic residues" evidence="1">
    <location>
        <begin position="150"/>
        <end position="161"/>
    </location>
</feature>
<dbReference type="Proteomes" id="UP001178507">
    <property type="component" value="Unassembled WGS sequence"/>
</dbReference>
<gene>
    <name evidence="2" type="ORF">EVOR1521_LOCUS9838</name>
</gene>
<accession>A0AA36MXM3</accession>
<dbReference type="Gene3D" id="2.30.29.30">
    <property type="entry name" value="Pleckstrin-homology domain (PH domain)/Phosphotyrosine-binding domain (PTB)"/>
    <property type="match status" value="1"/>
</dbReference>
<dbReference type="SUPFAM" id="SSF50729">
    <property type="entry name" value="PH domain-like"/>
    <property type="match status" value="1"/>
</dbReference>
<proteinExistence type="predicted"/>
<evidence type="ECO:0000313" key="2">
    <source>
        <dbReference type="EMBL" id="CAJ1382473.1"/>
    </source>
</evidence>
<feature type="region of interest" description="Disordered" evidence="1">
    <location>
        <begin position="145"/>
        <end position="252"/>
    </location>
</feature>
<evidence type="ECO:0000256" key="1">
    <source>
        <dbReference type="SAM" id="MobiDB-lite"/>
    </source>
</evidence>
<organism evidence="2 3">
    <name type="scientific">Effrenium voratum</name>
    <dbReference type="NCBI Taxonomy" id="2562239"/>
    <lineage>
        <taxon>Eukaryota</taxon>
        <taxon>Sar</taxon>
        <taxon>Alveolata</taxon>
        <taxon>Dinophyceae</taxon>
        <taxon>Suessiales</taxon>
        <taxon>Symbiodiniaceae</taxon>
        <taxon>Effrenium</taxon>
    </lineage>
</organism>
<reference evidence="2" key="1">
    <citation type="submission" date="2023-08" db="EMBL/GenBank/DDBJ databases">
        <authorList>
            <person name="Chen Y."/>
            <person name="Shah S."/>
            <person name="Dougan E. K."/>
            <person name="Thang M."/>
            <person name="Chan C."/>
        </authorList>
    </citation>
    <scope>NUCLEOTIDE SEQUENCE</scope>
</reference>